<evidence type="ECO:0000313" key="3">
    <source>
        <dbReference type="Proteomes" id="UP001268256"/>
    </source>
</evidence>
<organism evidence="2 3">
    <name type="scientific">Pseudocalidococcus azoricus BACA0444</name>
    <dbReference type="NCBI Taxonomy" id="2918990"/>
    <lineage>
        <taxon>Bacteria</taxon>
        <taxon>Bacillati</taxon>
        <taxon>Cyanobacteriota</taxon>
        <taxon>Cyanophyceae</taxon>
        <taxon>Acaryochloridales</taxon>
        <taxon>Thermosynechococcaceae</taxon>
        <taxon>Pseudocalidococcus</taxon>
        <taxon>Pseudocalidococcus azoricus</taxon>
    </lineage>
</organism>
<feature type="region of interest" description="Disordered" evidence="1">
    <location>
        <begin position="1"/>
        <end position="46"/>
    </location>
</feature>
<dbReference type="Proteomes" id="UP001268256">
    <property type="component" value="Unassembled WGS sequence"/>
</dbReference>
<evidence type="ECO:0000313" key="2">
    <source>
        <dbReference type="EMBL" id="MDS3861028.1"/>
    </source>
</evidence>
<protein>
    <submittedName>
        <fullName evidence="2">Uncharacterized protein</fullName>
    </submittedName>
</protein>
<evidence type="ECO:0000256" key="1">
    <source>
        <dbReference type="SAM" id="MobiDB-lite"/>
    </source>
</evidence>
<dbReference type="RefSeq" id="WP_322878285.1">
    <property type="nucleotide sequence ID" value="NZ_JAVMIP010000008.1"/>
</dbReference>
<dbReference type="EMBL" id="JAVMIP010000008">
    <property type="protein sequence ID" value="MDS3861028.1"/>
    <property type="molecule type" value="Genomic_DNA"/>
</dbReference>
<name>A0AAE4JXD3_9CYAN</name>
<reference evidence="3" key="1">
    <citation type="submission" date="2023-07" db="EMBL/GenBank/DDBJ databases">
        <authorList>
            <person name="Luz R."/>
            <person name="Cordeiro R."/>
            <person name="Fonseca A."/>
            <person name="Goncalves V."/>
        </authorList>
    </citation>
    <scope>NUCLEOTIDE SEQUENCE [LARGE SCALE GENOMIC DNA]</scope>
    <source>
        <strain evidence="3">BACA0444</strain>
    </source>
</reference>
<dbReference type="AlphaFoldDB" id="A0AAE4JXD3"/>
<accession>A0AAE4JXD3</accession>
<proteinExistence type="predicted"/>
<sequence>MPTVEPPELPSFELPRFEPYQTVRPLTDLDDPIELPEPEEPQPPDWYDNPPWWYTADPITILPPGSGSITVCPPALELSPQLEFKIGELNLNLSGQLNVIAGLIAALNGKLDLILDANLTLKAELNAQLFAIGGILTQINAKLEVNPQFNIDFNPTIDFNPQIEISPEFNAEINAKLEAIFNIINNFNINPQIEFSPQIDFNPQIEISPELDIELAGKLDLLVLLIQTLEIKVPLIETEKIIEVQVEVQPPTETVTLEVVECEEGEEPRQVLQPIQTLVGAVPVEVRQKFADTAAKALEACQEDDGADCEVLLPSDIYQELNVESQLMIRFGTEYQNTTGWHTQIHIPNPIDDLDWCTHFESLTWERGQIVGRVYFDQSGIYTGGYFKDEDEARRVLADLQALSKSPVTRPYRITKEGSPRRNPQQRFTRAVRAVVAILDNQGNVLEKRCYCPPPPDKPC</sequence>
<comment type="caution">
    <text evidence="2">The sequence shown here is derived from an EMBL/GenBank/DDBJ whole genome shotgun (WGS) entry which is preliminary data.</text>
</comment>
<gene>
    <name evidence="2" type="ORF">RIF25_09425</name>
</gene>
<feature type="compositionally biased region" description="Acidic residues" evidence="1">
    <location>
        <begin position="28"/>
        <end position="42"/>
    </location>
</feature>
<keyword evidence="3" id="KW-1185">Reference proteome</keyword>